<comment type="subunit">
    <text evidence="12">Homodimer.</text>
</comment>
<keyword evidence="5 12" id="KW-0028">Amino-acid biosynthesis</keyword>
<dbReference type="HAMAP" id="MF_00160">
    <property type="entry name" value="SerC_aminotrans_5"/>
    <property type="match status" value="1"/>
</dbReference>
<dbReference type="GO" id="GO:0006564">
    <property type="term" value="P:L-serine biosynthetic process"/>
    <property type="evidence" value="ECO:0007669"/>
    <property type="project" value="UniProtKB-UniRule"/>
</dbReference>
<dbReference type="InterPro" id="IPR015421">
    <property type="entry name" value="PyrdxlP-dep_Trfase_major"/>
</dbReference>
<accession>A0A853H1N9</accession>
<dbReference type="NCBIfam" id="NF003764">
    <property type="entry name" value="PRK05355.1"/>
    <property type="match status" value="1"/>
</dbReference>
<name>A0A853H1N9_9BURK</name>
<dbReference type="InterPro" id="IPR015424">
    <property type="entry name" value="PyrdxlP-dep_Trfase"/>
</dbReference>
<dbReference type="SUPFAM" id="SSF53383">
    <property type="entry name" value="PLP-dependent transferases"/>
    <property type="match status" value="1"/>
</dbReference>
<evidence type="ECO:0000256" key="10">
    <source>
        <dbReference type="ARBA" id="ARBA00047630"/>
    </source>
</evidence>
<dbReference type="Gene3D" id="3.40.640.10">
    <property type="entry name" value="Type I PLP-dependent aspartate aminotransferase-like (Major domain)"/>
    <property type="match status" value="1"/>
</dbReference>
<dbReference type="GO" id="GO:0008615">
    <property type="term" value="P:pyridoxine biosynthetic process"/>
    <property type="evidence" value="ECO:0007669"/>
    <property type="project" value="UniProtKB-UniRule"/>
</dbReference>
<dbReference type="RefSeq" id="WP_130039267.1">
    <property type="nucleotide sequence ID" value="NZ_JACCEV010000002.1"/>
</dbReference>
<dbReference type="FunFam" id="3.40.640.10:FF:000010">
    <property type="entry name" value="Phosphoserine aminotransferase"/>
    <property type="match status" value="1"/>
</dbReference>
<reference evidence="14 15" key="1">
    <citation type="submission" date="2020-07" db="EMBL/GenBank/DDBJ databases">
        <title>Taxonomic revisions and descriptions of new bacterial species based on genomic comparisons in the high-G+C-content subgroup of the family Alcaligenaceae.</title>
        <authorList>
            <person name="Szabo A."/>
            <person name="Felfoldi T."/>
        </authorList>
    </citation>
    <scope>NUCLEOTIDE SEQUENCE [LARGE SCALE GENOMIC DNA]</scope>
    <source>
        <strain evidence="14 15">DSM 25667</strain>
    </source>
</reference>
<dbReference type="OrthoDB" id="9809412at2"/>
<feature type="binding site" evidence="12">
    <location>
        <begin position="252"/>
        <end position="253"/>
    </location>
    <ligand>
        <name>pyridoxal 5'-phosphate</name>
        <dbReference type="ChEBI" id="CHEBI:597326"/>
    </ligand>
</feature>
<comment type="caution">
    <text evidence="14">The sequence shown here is derived from an EMBL/GenBank/DDBJ whole genome shotgun (WGS) entry which is preliminary data.</text>
</comment>
<dbReference type="FunFam" id="3.90.1150.10:FF:000006">
    <property type="entry name" value="Phosphoserine aminotransferase"/>
    <property type="match status" value="1"/>
</dbReference>
<feature type="binding site" evidence="12">
    <location>
        <position position="210"/>
    </location>
    <ligand>
        <name>pyridoxal 5'-phosphate</name>
        <dbReference type="ChEBI" id="CHEBI:597326"/>
    </ligand>
</feature>
<keyword evidence="12" id="KW-0963">Cytoplasm</keyword>
<comment type="pathway">
    <text evidence="2 12">Amino-acid biosynthesis; L-serine biosynthesis; L-serine from 3-phospho-D-glycerate: step 2/3.</text>
</comment>
<keyword evidence="15" id="KW-1185">Reference proteome</keyword>
<dbReference type="UniPathway" id="UPA00135">
    <property type="reaction ID" value="UER00197"/>
</dbReference>
<comment type="subcellular location">
    <subcellularLocation>
        <location evidence="12">Cytoplasm</location>
    </subcellularLocation>
</comment>
<proteinExistence type="inferred from homology"/>
<evidence type="ECO:0000256" key="6">
    <source>
        <dbReference type="ARBA" id="ARBA00022679"/>
    </source>
</evidence>
<keyword evidence="7 12" id="KW-0663">Pyridoxal phosphate</keyword>
<dbReference type="GO" id="GO:0005737">
    <property type="term" value="C:cytoplasm"/>
    <property type="evidence" value="ECO:0007669"/>
    <property type="project" value="UniProtKB-SubCell"/>
</dbReference>
<evidence type="ECO:0000256" key="1">
    <source>
        <dbReference type="ARBA" id="ARBA00004915"/>
    </source>
</evidence>
<evidence type="ECO:0000256" key="4">
    <source>
        <dbReference type="ARBA" id="ARBA00022576"/>
    </source>
</evidence>
<organism evidence="14 15">
    <name type="scientific">Pollutimonas harenae</name>
    <dbReference type="NCBI Taxonomy" id="657015"/>
    <lineage>
        <taxon>Bacteria</taxon>
        <taxon>Pseudomonadati</taxon>
        <taxon>Pseudomonadota</taxon>
        <taxon>Betaproteobacteria</taxon>
        <taxon>Burkholderiales</taxon>
        <taxon>Alcaligenaceae</taxon>
        <taxon>Pollutimonas</taxon>
    </lineage>
</organism>
<evidence type="ECO:0000256" key="11">
    <source>
        <dbReference type="ARBA" id="ARBA00049007"/>
    </source>
</evidence>
<dbReference type="Gene3D" id="3.90.1150.10">
    <property type="entry name" value="Aspartate Aminotransferase, domain 1"/>
    <property type="match status" value="1"/>
</dbReference>
<dbReference type="GO" id="GO:0030170">
    <property type="term" value="F:pyridoxal phosphate binding"/>
    <property type="evidence" value="ECO:0007669"/>
    <property type="project" value="UniProtKB-UniRule"/>
</dbReference>
<dbReference type="InterPro" id="IPR015422">
    <property type="entry name" value="PyrdxlP-dep_Trfase_small"/>
</dbReference>
<comment type="cofactor">
    <cofactor evidence="12">
        <name>pyridoxal 5'-phosphate</name>
        <dbReference type="ChEBI" id="CHEBI:597326"/>
    </cofactor>
    <text evidence="12">Binds 1 pyridoxal phosphate per subunit.</text>
</comment>
<keyword evidence="9 12" id="KW-0718">Serine biosynthesis</keyword>
<evidence type="ECO:0000256" key="12">
    <source>
        <dbReference type="HAMAP-Rule" id="MF_00160"/>
    </source>
</evidence>
<comment type="catalytic activity">
    <reaction evidence="10 12">
        <text>4-(phosphooxy)-L-threonine + 2-oxoglutarate = (R)-3-hydroxy-2-oxo-4-phosphooxybutanoate + L-glutamate</text>
        <dbReference type="Rhea" id="RHEA:16573"/>
        <dbReference type="ChEBI" id="CHEBI:16810"/>
        <dbReference type="ChEBI" id="CHEBI:29985"/>
        <dbReference type="ChEBI" id="CHEBI:58452"/>
        <dbReference type="ChEBI" id="CHEBI:58538"/>
        <dbReference type="EC" id="2.6.1.52"/>
    </reaction>
</comment>
<gene>
    <name evidence="12 14" type="primary">serC</name>
    <name evidence="14" type="ORF">H0A62_08805</name>
</gene>
<dbReference type="AlphaFoldDB" id="A0A853H1N9"/>
<evidence type="ECO:0000259" key="13">
    <source>
        <dbReference type="Pfam" id="PF00266"/>
    </source>
</evidence>
<dbReference type="Proteomes" id="UP000554144">
    <property type="component" value="Unassembled WGS sequence"/>
</dbReference>
<keyword evidence="6 12" id="KW-0808">Transferase</keyword>
<feature type="modified residue" description="N6-(pyridoxal phosphate)lysine" evidence="12">
    <location>
        <position position="211"/>
    </location>
</feature>
<feature type="binding site" evidence="12">
    <location>
        <position position="103"/>
    </location>
    <ligand>
        <name>pyridoxal 5'-phosphate</name>
        <dbReference type="ChEBI" id="CHEBI:597326"/>
    </ligand>
</feature>
<comment type="similarity">
    <text evidence="3 12">Belongs to the class-V pyridoxal-phosphate-dependent aminotransferase family. SerC subfamily.</text>
</comment>
<dbReference type="InterPro" id="IPR000192">
    <property type="entry name" value="Aminotrans_V_dom"/>
</dbReference>
<sequence>MRPWNFSAGPSALPLEVLQQAAAEMTDWRGCGMSVMEMSHRGKQFTQIRDEAVADLRELLAIPDDFDVLFMQGGATAQNAIVPMNLIGRAGLGKADYVLSGIWSNKSHKEAQRYGDIAIAGSSGTDTVINGVSQAPWTWYPSAQDWHVRSDAAYLHLCSNETIGGLELSELPDMAALGAARVPLVVDASSHFLSRPIDFSKAAMVYAGAQKNAGPAGVTVVIVRKDLIGHALPICPSAFDYANVAAAGSMFNTPPTYAIYMAGLVFKWLKRQGGVAAIEAANIAKAQALYGFLDASSFYVSPVHAASRSRMNVPFFLHDESLNAEFLAQAEKAGLMQLKGHKSVGGMRASIYNAVPLEAVQELISYLQDFERRHG</sequence>
<dbReference type="PANTHER" id="PTHR43247:SF1">
    <property type="entry name" value="PHOSPHOSERINE AMINOTRANSFERASE"/>
    <property type="match status" value="1"/>
</dbReference>
<feature type="binding site" evidence="12">
    <location>
        <position position="41"/>
    </location>
    <ligand>
        <name>L-glutamate</name>
        <dbReference type="ChEBI" id="CHEBI:29985"/>
    </ligand>
</feature>
<feature type="binding site" evidence="12">
    <location>
        <position position="162"/>
    </location>
    <ligand>
        <name>pyridoxal 5'-phosphate</name>
        <dbReference type="ChEBI" id="CHEBI:597326"/>
    </ligand>
</feature>
<keyword evidence="4 12" id="KW-0032">Aminotransferase</keyword>
<evidence type="ECO:0000256" key="2">
    <source>
        <dbReference type="ARBA" id="ARBA00005099"/>
    </source>
</evidence>
<dbReference type="Pfam" id="PF00266">
    <property type="entry name" value="Aminotran_5"/>
    <property type="match status" value="1"/>
</dbReference>
<feature type="domain" description="Aminotransferase class V" evidence="13">
    <location>
        <begin position="4"/>
        <end position="363"/>
    </location>
</feature>
<dbReference type="InterPro" id="IPR022278">
    <property type="entry name" value="Pser_aminoTfrase"/>
</dbReference>
<dbReference type="NCBIfam" id="TIGR01364">
    <property type="entry name" value="serC_1"/>
    <property type="match status" value="1"/>
</dbReference>
<evidence type="ECO:0000256" key="3">
    <source>
        <dbReference type="ARBA" id="ARBA00006904"/>
    </source>
</evidence>
<evidence type="ECO:0000256" key="8">
    <source>
        <dbReference type="ARBA" id="ARBA00023096"/>
    </source>
</evidence>
<dbReference type="PANTHER" id="PTHR43247">
    <property type="entry name" value="PHOSPHOSERINE AMINOTRANSFERASE"/>
    <property type="match status" value="1"/>
</dbReference>
<dbReference type="PIRSF" id="PIRSF000525">
    <property type="entry name" value="SerC"/>
    <property type="match status" value="1"/>
</dbReference>
<comment type="catalytic activity">
    <reaction evidence="11 12">
        <text>O-phospho-L-serine + 2-oxoglutarate = 3-phosphooxypyruvate + L-glutamate</text>
        <dbReference type="Rhea" id="RHEA:14329"/>
        <dbReference type="ChEBI" id="CHEBI:16810"/>
        <dbReference type="ChEBI" id="CHEBI:18110"/>
        <dbReference type="ChEBI" id="CHEBI:29985"/>
        <dbReference type="ChEBI" id="CHEBI:57524"/>
        <dbReference type="EC" id="2.6.1.52"/>
    </reaction>
</comment>
<dbReference type="UniPathway" id="UPA00244">
    <property type="reaction ID" value="UER00311"/>
</dbReference>
<dbReference type="EC" id="2.6.1.52" evidence="12"/>
<evidence type="ECO:0000256" key="7">
    <source>
        <dbReference type="ARBA" id="ARBA00022898"/>
    </source>
</evidence>
<comment type="pathway">
    <text evidence="1 12">Cofactor biosynthesis; pyridoxine 5'-phosphate biosynthesis; pyridoxine 5'-phosphate from D-erythrose 4-phosphate: step 3/5.</text>
</comment>
<evidence type="ECO:0000313" key="15">
    <source>
        <dbReference type="Proteomes" id="UP000554144"/>
    </source>
</evidence>
<dbReference type="GO" id="GO:0004648">
    <property type="term" value="F:O-phospho-L-serine:2-oxoglutarate aminotransferase activity"/>
    <property type="evidence" value="ECO:0007669"/>
    <property type="project" value="UniProtKB-UniRule"/>
</dbReference>
<evidence type="ECO:0000313" key="14">
    <source>
        <dbReference type="EMBL" id="NYT85699.1"/>
    </source>
</evidence>
<evidence type="ECO:0000256" key="9">
    <source>
        <dbReference type="ARBA" id="ARBA00023299"/>
    </source>
</evidence>
<comment type="caution">
    <text evidence="12">Lacks conserved residue(s) required for the propagation of feature annotation.</text>
</comment>
<feature type="binding site" evidence="12">
    <location>
        <position position="187"/>
    </location>
    <ligand>
        <name>pyridoxal 5'-phosphate</name>
        <dbReference type="ChEBI" id="CHEBI:597326"/>
    </ligand>
</feature>
<feature type="binding site" evidence="12">
    <location>
        <begin position="75"/>
        <end position="76"/>
    </location>
    <ligand>
        <name>pyridoxal 5'-phosphate</name>
        <dbReference type="ChEBI" id="CHEBI:597326"/>
    </ligand>
</feature>
<evidence type="ECO:0000256" key="5">
    <source>
        <dbReference type="ARBA" id="ARBA00022605"/>
    </source>
</evidence>
<comment type="function">
    <text evidence="12">Catalyzes the reversible conversion of 3-phosphohydroxypyruvate to phosphoserine and of 3-hydroxy-2-oxo-4-phosphonooxybutanoate to phosphohydroxythreonine.</text>
</comment>
<protein>
    <recommendedName>
        <fullName evidence="12">Phosphoserine aminotransferase</fullName>
        <ecNumber evidence="12">2.6.1.52</ecNumber>
    </recommendedName>
    <alternativeName>
        <fullName evidence="12">Phosphohydroxythreonine aminotransferase</fullName>
        <shortName evidence="12">PSAT</shortName>
    </alternativeName>
</protein>
<dbReference type="EMBL" id="JACCEV010000002">
    <property type="protein sequence ID" value="NYT85699.1"/>
    <property type="molecule type" value="Genomic_DNA"/>
</dbReference>
<keyword evidence="8 12" id="KW-0664">Pyridoxine biosynthesis</keyword>